<reference evidence="1 2" key="1">
    <citation type="submission" date="2020-07" db="EMBL/GenBank/DDBJ databases">
        <title>Stappia sp., F7233, whole genome shotgun sequencing project.</title>
        <authorList>
            <person name="Jiang S."/>
            <person name="Liu Z.W."/>
            <person name="Du Z.J."/>
        </authorList>
    </citation>
    <scope>NUCLEOTIDE SEQUENCE [LARGE SCALE GENOMIC DNA]</scope>
    <source>
        <strain evidence="1 2">F7233</strain>
    </source>
</reference>
<sequence length="113" mass="12648">MTTPAHDAALLERLSRVLHEMGLPCACQEEVERTVAVFAEFESRRTRRRLIEGARERRRRLRQYLEFLGDLEDDSLGPDEVAEMADSFRVISATAAEGAAILEMLAAMAGGNR</sequence>
<organism evidence="1 2">
    <name type="scientific">Stappia albiluteola</name>
    <dbReference type="NCBI Taxonomy" id="2758565"/>
    <lineage>
        <taxon>Bacteria</taxon>
        <taxon>Pseudomonadati</taxon>
        <taxon>Pseudomonadota</taxon>
        <taxon>Alphaproteobacteria</taxon>
        <taxon>Hyphomicrobiales</taxon>
        <taxon>Stappiaceae</taxon>
        <taxon>Stappia</taxon>
    </lineage>
</organism>
<comment type="caution">
    <text evidence="1">The sequence shown here is derived from an EMBL/GenBank/DDBJ whole genome shotgun (WGS) entry which is preliminary data.</text>
</comment>
<dbReference type="Proteomes" id="UP000541109">
    <property type="component" value="Unassembled WGS sequence"/>
</dbReference>
<name>A0A839A810_9HYPH</name>
<keyword evidence="2" id="KW-1185">Reference proteome</keyword>
<evidence type="ECO:0000313" key="2">
    <source>
        <dbReference type="Proteomes" id="UP000541109"/>
    </source>
</evidence>
<accession>A0A839A810</accession>
<dbReference type="EMBL" id="JACFXV010000029">
    <property type="protein sequence ID" value="MBA5775700.1"/>
    <property type="molecule type" value="Genomic_DNA"/>
</dbReference>
<gene>
    <name evidence="1" type="ORF">H2509_01015</name>
</gene>
<dbReference type="AlphaFoldDB" id="A0A839A810"/>
<dbReference type="RefSeq" id="WP_182161411.1">
    <property type="nucleotide sequence ID" value="NZ_JACFXV010000029.1"/>
</dbReference>
<proteinExistence type="predicted"/>
<evidence type="ECO:0000313" key="1">
    <source>
        <dbReference type="EMBL" id="MBA5775700.1"/>
    </source>
</evidence>
<protein>
    <submittedName>
        <fullName evidence="1">Uncharacterized protein</fullName>
    </submittedName>
</protein>